<evidence type="ECO:0000256" key="1">
    <source>
        <dbReference type="SAM" id="MobiDB-lite"/>
    </source>
</evidence>
<accession>C1EE58</accession>
<dbReference type="Proteomes" id="UP000002009">
    <property type="component" value="Chromosome 11"/>
</dbReference>
<sequence length="147" mass="16181">MPSKILKLGEKNEDPGPWPTNILEIGTVGTRKKPCPLCGLWFAEENLTGMSSLKTVLTLKVKWGVKGAQEKLTDSNMTASRLYTGVNMCAFCAQLTMPDPDDEDDAEIFANSPQKTPKKAPKKQEVEVKASTFLQGFLSPEAKSKYK</sequence>
<reference evidence="2 3" key="1">
    <citation type="journal article" date="2009" name="Science">
        <title>Green evolution and dynamic adaptations revealed by genomes of the marine picoeukaryotes Micromonas.</title>
        <authorList>
            <person name="Worden A.Z."/>
            <person name="Lee J.H."/>
            <person name="Mock T."/>
            <person name="Rouze P."/>
            <person name="Simmons M.P."/>
            <person name="Aerts A.L."/>
            <person name="Allen A.E."/>
            <person name="Cuvelier M.L."/>
            <person name="Derelle E."/>
            <person name="Everett M.V."/>
            <person name="Foulon E."/>
            <person name="Grimwood J."/>
            <person name="Gundlach H."/>
            <person name="Henrissat B."/>
            <person name="Napoli C."/>
            <person name="McDonald S.M."/>
            <person name="Parker M.S."/>
            <person name="Rombauts S."/>
            <person name="Salamov A."/>
            <person name="Von Dassow P."/>
            <person name="Badger J.H."/>
            <person name="Coutinho P.M."/>
            <person name="Demir E."/>
            <person name="Dubchak I."/>
            <person name="Gentemann C."/>
            <person name="Eikrem W."/>
            <person name="Gready J.E."/>
            <person name="John U."/>
            <person name="Lanier W."/>
            <person name="Lindquist E.A."/>
            <person name="Lucas S."/>
            <person name="Mayer K.F."/>
            <person name="Moreau H."/>
            <person name="Not F."/>
            <person name="Otillar R."/>
            <person name="Panaud O."/>
            <person name="Pangilinan J."/>
            <person name="Paulsen I."/>
            <person name="Piegu B."/>
            <person name="Poliakov A."/>
            <person name="Robbens S."/>
            <person name="Schmutz J."/>
            <person name="Toulza E."/>
            <person name="Wyss T."/>
            <person name="Zelensky A."/>
            <person name="Zhou K."/>
            <person name="Armbrust E.V."/>
            <person name="Bhattacharya D."/>
            <person name="Goodenough U.W."/>
            <person name="Van de Peer Y."/>
            <person name="Grigoriev I.V."/>
        </authorList>
    </citation>
    <scope>NUCLEOTIDE SEQUENCE [LARGE SCALE GENOMIC DNA]</scope>
    <source>
        <strain evidence="3">RCC299 / NOUM17</strain>
    </source>
</reference>
<dbReference type="OMA" id="WPTNILE"/>
<dbReference type="KEGG" id="mis:MICPUN_62508"/>
<dbReference type="EMBL" id="CP001330">
    <property type="protein sequence ID" value="ACO66481.1"/>
    <property type="molecule type" value="Genomic_DNA"/>
</dbReference>
<evidence type="ECO:0000313" key="3">
    <source>
        <dbReference type="Proteomes" id="UP000002009"/>
    </source>
</evidence>
<evidence type="ECO:0000313" key="2">
    <source>
        <dbReference type="EMBL" id="ACO66481.1"/>
    </source>
</evidence>
<gene>
    <name evidence="2" type="ORF">MICPUN_62508</name>
</gene>
<proteinExistence type="predicted"/>
<name>C1EE58_MICCC</name>
<dbReference type="InParanoid" id="C1EE58"/>
<feature type="region of interest" description="Disordered" evidence="1">
    <location>
        <begin position="102"/>
        <end position="126"/>
    </location>
</feature>
<protein>
    <submittedName>
        <fullName evidence="2">Uncharacterized protein</fullName>
    </submittedName>
</protein>
<dbReference type="AlphaFoldDB" id="C1EE58"/>
<dbReference type="GeneID" id="8247339"/>
<dbReference type="RefSeq" id="XP_002505223.1">
    <property type="nucleotide sequence ID" value="XM_002505177.1"/>
</dbReference>
<organism evidence="2 3">
    <name type="scientific">Micromonas commoda (strain RCC299 / NOUM17 / CCMP2709)</name>
    <name type="common">Picoplanktonic green alga</name>
    <dbReference type="NCBI Taxonomy" id="296587"/>
    <lineage>
        <taxon>Eukaryota</taxon>
        <taxon>Viridiplantae</taxon>
        <taxon>Chlorophyta</taxon>
        <taxon>Mamiellophyceae</taxon>
        <taxon>Mamiellales</taxon>
        <taxon>Mamiellaceae</taxon>
        <taxon>Micromonas</taxon>
    </lineage>
</organism>
<keyword evidence="3" id="KW-1185">Reference proteome</keyword>